<proteinExistence type="predicted"/>
<organism evidence="1">
    <name type="scientific">Enterococcus faecium</name>
    <name type="common">Streptococcus faecium</name>
    <dbReference type="NCBI Taxonomy" id="1352"/>
    <lineage>
        <taxon>Bacteria</taxon>
        <taxon>Bacillati</taxon>
        <taxon>Bacillota</taxon>
        <taxon>Bacilli</taxon>
        <taxon>Lactobacillales</taxon>
        <taxon>Enterococcaceae</taxon>
        <taxon>Enterococcus</taxon>
    </lineage>
</organism>
<protein>
    <submittedName>
        <fullName evidence="1">Uncharacterized protein</fullName>
    </submittedName>
</protein>
<dbReference type="AlphaFoldDB" id="A0A6S6MPP0"/>
<geneLocation type="plasmid" evidence="1">
    <name>pIHVA-EV0426-12</name>
</geneLocation>
<evidence type="ECO:0000313" key="1">
    <source>
        <dbReference type="EMBL" id="BCH36202.1"/>
    </source>
</evidence>
<name>A0A6S6MPP0_ENTFC</name>
<dbReference type="EMBL" id="LC566215">
    <property type="protein sequence ID" value="BCH36202.1"/>
    <property type="molecule type" value="Genomic_DNA"/>
</dbReference>
<dbReference type="RefSeq" id="WP_010729844.1">
    <property type="nucleotide sequence ID" value="NZ_AP022343.1"/>
</dbReference>
<sequence length="47" mass="5272">MLSDLLILLIYLGGTEIIAYFLLVIGEYGISSAITQRFRLPVSELKK</sequence>
<accession>A0A6S6MPP0</accession>
<keyword evidence="1" id="KW-0614">Plasmid</keyword>
<reference evidence="1" key="1">
    <citation type="submission" date="2020-07" db="EMBL/GenBank/DDBJ databases">
        <title>Transmission dynamics of a linear vanA-plasmid during the 2017-2019 nosocomial multiclonal outbreaks of vancomycin-resistant enterococci.</title>
        <authorList>
            <person name="Fujiya Y."/>
            <person name="Harada T."/>
            <person name="Sugawara Y."/>
            <person name="Akeda Y."/>
            <person name="Yasuda M."/>
            <person name="Masumi A."/>
            <person name="Haryashi J."/>
            <person name="Tanimura N."/>
            <person name="Tsujimoto Y."/>
            <person name="Shibata W."/>
            <person name="Yamaguchi T."/>
            <person name="Kawahara R."/>
            <person name="Nishi I."/>
            <person name="Hamada S."/>
            <person name="Tomono K."/>
            <person name="Kakeya H."/>
        </authorList>
    </citation>
    <scope>NUCLEOTIDE SEQUENCE</scope>
    <source>
        <strain evidence="1">EV0426-12</strain>
        <plasmid evidence="1">pIHVA-EV0426-12</plasmid>
    </source>
</reference>